<dbReference type="InterPro" id="IPR011990">
    <property type="entry name" value="TPR-like_helical_dom_sf"/>
</dbReference>
<keyword evidence="2" id="KW-0479">Metal-binding</keyword>
<comment type="caution">
    <text evidence="7">The sequence shown here is derived from an EMBL/GenBank/DDBJ whole genome shotgun (WGS) entry which is preliminary data.</text>
</comment>
<evidence type="ECO:0000259" key="6">
    <source>
        <dbReference type="PROSITE" id="PS50903"/>
    </source>
</evidence>
<dbReference type="CDD" id="cd00730">
    <property type="entry name" value="rubredoxin"/>
    <property type="match status" value="1"/>
</dbReference>
<evidence type="ECO:0000256" key="5">
    <source>
        <dbReference type="PROSITE-ProRule" id="PRU00339"/>
    </source>
</evidence>
<dbReference type="InterPro" id="IPR050526">
    <property type="entry name" value="Rubredoxin_ET"/>
</dbReference>
<keyword evidence="4" id="KW-0408">Iron</keyword>
<name>A0AA36IXJ5_9DINO</name>
<dbReference type="PANTHER" id="PTHR47627:SF1">
    <property type="entry name" value="RUBREDOXIN-1-RELATED"/>
    <property type="match status" value="1"/>
</dbReference>
<dbReference type="PROSITE" id="PS50903">
    <property type="entry name" value="RUBREDOXIN_LIKE"/>
    <property type="match status" value="1"/>
</dbReference>
<proteinExistence type="predicted"/>
<evidence type="ECO:0000256" key="3">
    <source>
        <dbReference type="ARBA" id="ARBA00022982"/>
    </source>
</evidence>
<reference evidence="7" key="1">
    <citation type="submission" date="2023-08" db="EMBL/GenBank/DDBJ databases">
        <authorList>
            <person name="Chen Y."/>
            <person name="Shah S."/>
            <person name="Dougan E. K."/>
            <person name="Thang M."/>
            <person name="Chan C."/>
        </authorList>
    </citation>
    <scope>NUCLEOTIDE SEQUENCE</scope>
</reference>
<dbReference type="SMART" id="SM00028">
    <property type="entry name" value="TPR"/>
    <property type="match status" value="3"/>
</dbReference>
<gene>
    <name evidence="7" type="ORF">EVOR1521_LOCUS19311</name>
</gene>
<dbReference type="GO" id="GO:0005506">
    <property type="term" value="F:iron ion binding"/>
    <property type="evidence" value="ECO:0007669"/>
    <property type="project" value="InterPro"/>
</dbReference>
<dbReference type="Gene3D" id="2.20.28.10">
    <property type="match status" value="1"/>
</dbReference>
<dbReference type="GO" id="GO:0043448">
    <property type="term" value="P:alkane catabolic process"/>
    <property type="evidence" value="ECO:0007669"/>
    <property type="project" value="TreeGrafter"/>
</dbReference>
<evidence type="ECO:0000256" key="4">
    <source>
        <dbReference type="ARBA" id="ARBA00023004"/>
    </source>
</evidence>
<accession>A0AA36IXJ5</accession>
<evidence type="ECO:0000313" key="7">
    <source>
        <dbReference type="EMBL" id="CAJ1394708.1"/>
    </source>
</evidence>
<dbReference type="SUPFAM" id="SSF57802">
    <property type="entry name" value="Rubredoxin-like"/>
    <property type="match status" value="1"/>
</dbReference>
<protein>
    <recommendedName>
        <fullName evidence="6">Rubredoxin-like domain-containing protein</fullName>
    </recommendedName>
</protein>
<dbReference type="Pfam" id="PF13424">
    <property type="entry name" value="TPR_12"/>
    <property type="match status" value="1"/>
</dbReference>
<dbReference type="InterPro" id="IPR024935">
    <property type="entry name" value="Rubredoxin_dom"/>
</dbReference>
<dbReference type="EMBL" id="CAUJNA010002924">
    <property type="protein sequence ID" value="CAJ1394708.1"/>
    <property type="molecule type" value="Genomic_DNA"/>
</dbReference>
<dbReference type="InterPro" id="IPR019734">
    <property type="entry name" value="TPR_rpt"/>
</dbReference>
<keyword evidence="8" id="KW-1185">Reference proteome</keyword>
<keyword evidence="3" id="KW-0249">Electron transport</keyword>
<sequence>MSGGYAAPEAEDGPMEELAELQVKEEARLEKLFAEQRAERGLDDDVTLNTFFKLFDMWIQLYRLNKCMEVLEEVVPICRSRGGDLHVKGVQALAFTLWKKSQFKDAILLFHEIEDLIGCSAALCENMGHTYSSMGNYDEASNYFNKALLCLDEEEKIGKKTGDRAGILLGLGLIEDRLGRFEKALAAVRESQALFRQRANGKPSSLVAKAGMSIAKILLKLALQEPDSKKREEMEEEAVEREQENVALFEVTCGDDSPLTASALRGLGEALKRRGKIGEAIESFARSYNLEAQKDAFDLLAVMEVHNHLFGAHMDLVKSGSPLSRASFRAYLPTVDITLRRVRNMPQDANAGAYYKGSQGPDVGSARLSRQRDQVGAMVCSRRRAGYPALAGALLLFAWQLPSGNWVQGISPARSVRVARSAEDFDSVDSGEFDFGEYDAPMGVSVMEAEEEEKAELAPPEAEVFMTRETGRWECQNCGYEYNPLFGEGSYGPGTKFEDIGEEFRCPQCQAEKEEFQPVVEEVAGFAENQEYGVGFNTWTSGQKGWVIWGSLAVGAALLLSAYSWE</sequence>
<evidence type="ECO:0000256" key="1">
    <source>
        <dbReference type="ARBA" id="ARBA00022448"/>
    </source>
</evidence>
<feature type="domain" description="Rubredoxin-like" evidence="6">
    <location>
        <begin position="470"/>
        <end position="519"/>
    </location>
</feature>
<dbReference type="PROSITE" id="PS50005">
    <property type="entry name" value="TPR"/>
    <property type="match status" value="2"/>
</dbReference>
<feature type="repeat" description="TPR" evidence="5">
    <location>
        <begin position="121"/>
        <end position="154"/>
    </location>
</feature>
<feature type="repeat" description="TPR" evidence="5">
    <location>
        <begin position="261"/>
        <end position="294"/>
    </location>
</feature>
<dbReference type="AlphaFoldDB" id="A0AA36IXJ5"/>
<dbReference type="Gene3D" id="1.25.40.10">
    <property type="entry name" value="Tetratricopeptide repeat domain"/>
    <property type="match status" value="1"/>
</dbReference>
<evidence type="ECO:0000256" key="2">
    <source>
        <dbReference type="ARBA" id="ARBA00022723"/>
    </source>
</evidence>
<dbReference type="Proteomes" id="UP001178507">
    <property type="component" value="Unassembled WGS sequence"/>
</dbReference>
<dbReference type="Pfam" id="PF00301">
    <property type="entry name" value="Rubredoxin"/>
    <property type="match status" value="1"/>
</dbReference>
<keyword evidence="5" id="KW-0802">TPR repeat</keyword>
<keyword evidence="1" id="KW-0813">Transport</keyword>
<organism evidence="7 8">
    <name type="scientific">Effrenium voratum</name>
    <dbReference type="NCBI Taxonomy" id="2562239"/>
    <lineage>
        <taxon>Eukaryota</taxon>
        <taxon>Sar</taxon>
        <taxon>Alveolata</taxon>
        <taxon>Dinophyceae</taxon>
        <taxon>Suessiales</taxon>
        <taxon>Symbiodiniaceae</taxon>
        <taxon>Effrenium</taxon>
    </lineage>
</organism>
<dbReference type="InterPro" id="IPR024934">
    <property type="entry name" value="Rubredoxin-like_dom"/>
</dbReference>
<dbReference type="SUPFAM" id="SSF48452">
    <property type="entry name" value="TPR-like"/>
    <property type="match status" value="2"/>
</dbReference>
<evidence type="ECO:0000313" key="8">
    <source>
        <dbReference type="Proteomes" id="UP001178507"/>
    </source>
</evidence>
<dbReference type="GO" id="GO:0009055">
    <property type="term" value="F:electron transfer activity"/>
    <property type="evidence" value="ECO:0007669"/>
    <property type="project" value="TreeGrafter"/>
</dbReference>
<dbReference type="PANTHER" id="PTHR47627">
    <property type="entry name" value="RUBREDOXIN"/>
    <property type="match status" value="1"/>
</dbReference>